<proteinExistence type="predicted"/>
<dbReference type="PROSITE" id="PS50893">
    <property type="entry name" value="ABC_TRANSPORTER_2"/>
    <property type="match status" value="1"/>
</dbReference>
<gene>
    <name evidence="5" type="ORF">J2S36_000498</name>
</gene>
<dbReference type="InterPro" id="IPR003593">
    <property type="entry name" value="AAA+_ATPase"/>
</dbReference>
<evidence type="ECO:0000256" key="3">
    <source>
        <dbReference type="ARBA" id="ARBA00022840"/>
    </source>
</evidence>
<dbReference type="GO" id="GO:0005524">
    <property type="term" value="F:ATP binding"/>
    <property type="evidence" value="ECO:0007669"/>
    <property type="project" value="UniProtKB-KW"/>
</dbReference>
<feature type="domain" description="ABC transporter" evidence="4">
    <location>
        <begin position="18"/>
        <end position="268"/>
    </location>
</feature>
<dbReference type="PANTHER" id="PTHR42734">
    <property type="entry name" value="METAL TRANSPORT SYSTEM ATP-BINDING PROTEIN TM_0124-RELATED"/>
    <property type="match status" value="1"/>
</dbReference>
<dbReference type="EMBL" id="JAVDUJ010000001">
    <property type="protein sequence ID" value="MDR6938955.1"/>
    <property type="molecule type" value="Genomic_DNA"/>
</dbReference>
<keyword evidence="1" id="KW-0813">Transport</keyword>
<dbReference type="InterPro" id="IPR017871">
    <property type="entry name" value="ABC_transporter-like_CS"/>
</dbReference>
<comment type="caution">
    <text evidence="5">The sequence shown here is derived from an EMBL/GenBank/DDBJ whole genome shotgun (WGS) entry which is preliminary data.</text>
</comment>
<evidence type="ECO:0000256" key="2">
    <source>
        <dbReference type="ARBA" id="ARBA00022741"/>
    </source>
</evidence>
<organism evidence="5 6">
    <name type="scientific">Arcanobacterium hippocoleae</name>
    <dbReference type="NCBI Taxonomy" id="149017"/>
    <lineage>
        <taxon>Bacteria</taxon>
        <taxon>Bacillati</taxon>
        <taxon>Actinomycetota</taxon>
        <taxon>Actinomycetes</taxon>
        <taxon>Actinomycetales</taxon>
        <taxon>Actinomycetaceae</taxon>
        <taxon>Arcanobacterium</taxon>
    </lineage>
</organism>
<sequence>MSQNTDAAHLDHTSAHVLEVAELSVKLGGNQVLDAVNFAMSSGELVGLIGPNGAGKTTLMRSIMQLIPVSQGQLVKHGSIGYVPQRQDLDWHYPISVEQLVRMAFTRPGRSIWRKKSNGSALLGGAKIQQPLEAAGKTKLSQAEIWAAVYRALRQVDLYDLRKRTIDELSGGQKQRVLIARALADGPSLLLLDEPFTGLDHPNQDALAALFQKLRDSSVAILMSTHDLTQAVDICDRLVMLNRTVRAIGAPHQLLDRQLWMETYQVQENSALLRMLGMGVGQ</sequence>
<name>A0ABU1T260_9ACTO</name>
<dbReference type="Gene3D" id="3.40.50.300">
    <property type="entry name" value="P-loop containing nucleotide triphosphate hydrolases"/>
    <property type="match status" value="1"/>
</dbReference>
<evidence type="ECO:0000313" key="5">
    <source>
        <dbReference type="EMBL" id="MDR6938955.1"/>
    </source>
</evidence>
<dbReference type="SMART" id="SM00382">
    <property type="entry name" value="AAA"/>
    <property type="match status" value="1"/>
</dbReference>
<accession>A0ABU1T260</accession>
<dbReference type="CDD" id="cd03235">
    <property type="entry name" value="ABC_Metallic_Cations"/>
    <property type="match status" value="1"/>
</dbReference>
<dbReference type="Pfam" id="PF00005">
    <property type="entry name" value="ABC_tran"/>
    <property type="match status" value="1"/>
</dbReference>
<dbReference type="SUPFAM" id="SSF52540">
    <property type="entry name" value="P-loop containing nucleoside triphosphate hydrolases"/>
    <property type="match status" value="1"/>
</dbReference>
<keyword evidence="3 5" id="KW-0067">ATP-binding</keyword>
<evidence type="ECO:0000313" key="6">
    <source>
        <dbReference type="Proteomes" id="UP001266099"/>
    </source>
</evidence>
<dbReference type="RefSeq" id="WP_309955187.1">
    <property type="nucleotide sequence ID" value="NZ_JAVDUJ010000001.1"/>
</dbReference>
<evidence type="ECO:0000256" key="1">
    <source>
        <dbReference type="ARBA" id="ARBA00022448"/>
    </source>
</evidence>
<reference evidence="5 6" key="1">
    <citation type="submission" date="2023-07" db="EMBL/GenBank/DDBJ databases">
        <title>Sequencing the genomes of 1000 actinobacteria strains.</title>
        <authorList>
            <person name="Klenk H.-P."/>
        </authorList>
    </citation>
    <scope>NUCLEOTIDE SEQUENCE [LARGE SCALE GENOMIC DNA]</scope>
    <source>
        <strain evidence="5 6">DSM 15539</strain>
    </source>
</reference>
<dbReference type="Proteomes" id="UP001266099">
    <property type="component" value="Unassembled WGS sequence"/>
</dbReference>
<keyword evidence="2" id="KW-0547">Nucleotide-binding</keyword>
<dbReference type="PROSITE" id="PS00211">
    <property type="entry name" value="ABC_TRANSPORTER_1"/>
    <property type="match status" value="1"/>
</dbReference>
<protein>
    <submittedName>
        <fullName evidence="5">Manganese/iron transport system ATP-binding protein</fullName>
    </submittedName>
</protein>
<keyword evidence="6" id="KW-1185">Reference proteome</keyword>
<dbReference type="InterPro" id="IPR050153">
    <property type="entry name" value="Metal_Ion_Import_ABC"/>
</dbReference>
<evidence type="ECO:0000259" key="4">
    <source>
        <dbReference type="PROSITE" id="PS50893"/>
    </source>
</evidence>
<dbReference type="InterPro" id="IPR003439">
    <property type="entry name" value="ABC_transporter-like_ATP-bd"/>
</dbReference>
<dbReference type="InterPro" id="IPR027417">
    <property type="entry name" value="P-loop_NTPase"/>
</dbReference>